<dbReference type="SUPFAM" id="SSF56529">
    <property type="entry name" value="FAH"/>
    <property type="match status" value="1"/>
</dbReference>
<dbReference type="Gene3D" id="3.90.850.10">
    <property type="entry name" value="Fumarylacetoacetase-like, C-terminal domain"/>
    <property type="match status" value="1"/>
</dbReference>
<dbReference type="PANTHER" id="PTHR11820:SF7">
    <property type="entry name" value="ACYLPYRUVASE FAHD1, MITOCHONDRIAL"/>
    <property type="match status" value="1"/>
</dbReference>
<accession>A0A177A6N9</accession>
<dbReference type="OrthoDB" id="411064at2759"/>
<protein>
    <recommendedName>
        <fullName evidence="3">Fumarylacetoacetase-like C-terminal domain-containing protein</fullName>
    </recommendedName>
</protein>
<keyword evidence="2" id="KW-0479">Metal-binding</keyword>
<dbReference type="VEuPathDB" id="FungiDB:GMDG_01685"/>
<dbReference type="AlphaFoldDB" id="A0A177A6N9"/>
<dbReference type="PANTHER" id="PTHR11820">
    <property type="entry name" value="ACYLPYRUVASE"/>
    <property type="match status" value="1"/>
</dbReference>
<dbReference type="GeneID" id="36288707"/>
<comment type="similarity">
    <text evidence="1">Belongs to the FAH family.</text>
</comment>
<sequence>MAAASFNRLVRFIPKSDSSAILLGQPADSAVDVGAALRAEKEVLVDIFSGKSALSPGSKTGKTESIARLLSPLAQEEVGTIRCIGLNYAQHAKEVKMALPTLPTLFLKPETALADPWPTPFTIPKSTIGDDTTDFESELAIVINRAAKDVSEADALEYVLGYTAANDISARNAQFAQTQWCFSKGFDGACPIGPVLISSKEYDVSKLRVRGLKNGRVLQDCGTEDLIFSVAKIVSFLSQGTTLKPGTVILTGTPAGVGHGFSPKEYLRDGDEFSVEILPGIGTLTTAFVNGK</sequence>
<dbReference type="EMBL" id="KV441399">
    <property type="protein sequence ID" value="OAF57829.1"/>
    <property type="molecule type" value="Genomic_DNA"/>
</dbReference>
<dbReference type="RefSeq" id="XP_024323115.1">
    <property type="nucleotide sequence ID" value="XM_024469260.1"/>
</dbReference>
<evidence type="ECO:0000313" key="4">
    <source>
        <dbReference type="EMBL" id="OAF57829.1"/>
    </source>
</evidence>
<dbReference type="GO" id="GO:0046872">
    <property type="term" value="F:metal ion binding"/>
    <property type="evidence" value="ECO:0007669"/>
    <property type="project" value="UniProtKB-KW"/>
</dbReference>
<proteinExistence type="inferred from homology"/>
<evidence type="ECO:0000256" key="2">
    <source>
        <dbReference type="ARBA" id="ARBA00022723"/>
    </source>
</evidence>
<dbReference type="Proteomes" id="UP000077154">
    <property type="component" value="Unassembled WGS sequence"/>
</dbReference>
<dbReference type="GO" id="GO:0018773">
    <property type="term" value="F:acetylpyruvate hydrolase activity"/>
    <property type="evidence" value="ECO:0007669"/>
    <property type="project" value="TreeGrafter"/>
</dbReference>
<dbReference type="Pfam" id="PF01557">
    <property type="entry name" value="FAA_hydrolase"/>
    <property type="match status" value="1"/>
</dbReference>
<dbReference type="eggNOG" id="KOG1535">
    <property type="taxonomic scope" value="Eukaryota"/>
</dbReference>
<dbReference type="GO" id="GO:0006107">
    <property type="term" value="P:oxaloacetate metabolic process"/>
    <property type="evidence" value="ECO:0007669"/>
    <property type="project" value="UniProtKB-ARBA"/>
</dbReference>
<evidence type="ECO:0000259" key="3">
    <source>
        <dbReference type="Pfam" id="PF01557"/>
    </source>
</evidence>
<dbReference type="FunFam" id="3.90.850.10:FF:000002">
    <property type="entry name" value="2-hydroxyhepta-2,4-diene-1,7-dioate isomerase"/>
    <property type="match status" value="1"/>
</dbReference>
<gene>
    <name evidence="4" type="ORF">VC83_05642</name>
</gene>
<feature type="domain" description="Fumarylacetoacetase-like C-terminal" evidence="3">
    <location>
        <begin position="80"/>
        <end position="287"/>
    </location>
</feature>
<name>A0A177A6N9_9PEZI</name>
<reference evidence="4" key="1">
    <citation type="submission" date="2016-03" db="EMBL/GenBank/DDBJ databases">
        <title>Updated assembly of Pseudogymnoascus destructans, the fungus causing white-nose syndrome of bats.</title>
        <authorList>
            <person name="Palmer J.M."/>
            <person name="Drees K.P."/>
            <person name="Foster J.T."/>
            <person name="Lindner D.L."/>
        </authorList>
    </citation>
    <scope>NUCLEOTIDE SEQUENCE [LARGE SCALE GENOMIC DNA]</scope>
    <source>
        <strain evidence="4">20631-21</strain>
    </source>
</reference>
<organism evidence="4">
    <name type="scientific">Pseudogymnoascus destructans</name>
    <dbReference type="NCBI Taxonomy" id="655981"/>
    <lineage>
        <taxon>Eukaryota</taxon>
        <taxon>Fungi</taxon>
        <taxon>Dikarya</taxon>
        <taxon>Ascomycota</taxon>
        <taxon>Pezizomycotina</taxon>
        <taxon>Leotiomycetes</taxon>
        <taxon>Thelebolales</taxon>
        <taxon>Thelebolaceae</taxon>
        <taxon>Pseudogymnoascus</taxon>
    </lineage>
</organism>
<dbReference type="InterPro" id="IPR011234">
    <property type="entry name" value="Fumarylacetoacetase-like_C"/>
</dbReference>
<evidence type="ECO:0000256" key="1">
    <source>
        <dbReference type="ARBA" id="ARBA00010211"/>
    </source>
</evidence>
<dbReference type="InterPro" id="IPR036663">
    <property type="entry name" value="Fumarylacetoacetase_C_sf"/>
</dbReference>
<dbReference type="GO" id="GO:0050163">
    <property type="term" value="F:oxaloacetate tautomerase activity"/>
    <property type="evidence" value="ECO:0007669"/>
    <property type="project" value="UniProtKB-ARBA"/>
</dbReference>